<dbReference type="Proteomes" id="UP001194696">
    <property type="component" value="Unassembled WGS sequence"/>
</dbReference>
<dbReference type="InterPro" id="IPR020802">
    <property type="entry name" value="TesA-like"/>
</dbReference>
<feature type="domain" description="Carrier" evidence="2">
    <location>
        <begin position="723"/>
        <end position="798"/>
    </location>
</feature>
<dbReference type="Gene3D" id="3.40.50.1820">
    <property type="entry name" value="alpha/beta hydrolase"/>
    <property type="match status" value="1"/>
</dbReference>
<dbReference type="InterPro" id="IPR045851">
    <property type="entry name" value="AMP-bd_C_sf"/>
</dbReference>
<keyword evidence="4" id="KW-1185">Reference proteome</keyword>
<keyword evidence="1" id="KW-0436">Ligase</keyword>
<evidence type="ECO:0000256" key="1">
    <source>
        <dbReference type="ARBA" id="ARBA00022598"/>
    </source>
</evidence>
<dbReference type="Gene3D" id="3.40.50.12780">
    <property type="entry name" value="N-terminal domain of ligase-like"/>
    <property type="match status" value="1"/>
</dbReference>
<dbReference type="InterPro" id="IPR029058">
    <property type="entry name" value="AB_hydrolase_fold"/>
</dbReference>
<organism evidence="3 4">
    <name type="scientific">Linnemannia gamsii</name>
    <dbReference type="NCBI Taxonomy" id="64522"/>
    <lineage>
        <taxon>Eukaryota</taxon>
        <taxon>Fungi</taxon>
        <taxon>Fungi incertae sedis</taxon>
        <taxon>Mucoromycota</taxon>
        <taxon>Mortierellomycotina</taxon>
        <taxon>Mortierellomycetes</taxon>
        <taxon>Mortierellales</taxon>
        <taxon>Mortierellaceae</taxon>
        <taxon>Linnemannia</taxon>
    </lineage>
</organism>
<name>A0ABQ7KH28_9FUNG</name>
<dbReference type="PANTHER" id="PTHR45527">
    <property type="entry name" value="NONRIBOSOMAL PEPTIDE SYNTHETASE"/>
    <property type="match status" value="1"/>
</dbReference>
<dbReference type="PANTHER" id="PTHR45527:SF1">
    <property type="entry name" value="FATTY ACID SYNTHASE"/>
    <property type="match status" value="1"/>
</dbReference>
<dbReference type="Pfam" id="PF00550">
    <property type="entry name" value="PP-binding"/>
    <property type="match status" value="1"/>
</dbReference>
<proteinExistence type="predicted"/>
<dbReference type="CDD" id="cd02440">
    <property type="entry name" value="AdoMet_MTases"/>
    <property type="match status" value="1"/>
</dbReference>
<dbReference type="SMART" id="SM00824">
    <property type="entry name" value="PKS_TE"/>
    <property type="match status" value="1"/>
</dbReference>
<dbReference type="Pfam" id="PF08242">
    <property type="entry name" value="Methyltransf_12"/>
    <property type="match status" value="1"/>
</dbReference>
<dbReference type="EMBL" id="JAAAIM010000016">
    <property type="protein sequence ID" value="KAG0298078.1"/>
    <property type="molecule type" value="Genomic_DNA"/>
</dbReference>
<dbReference type="Gene3D" id="2.30.38.10">
    <property type="entry name" value="Luciferase, Domain 3"/>
    <property type="match status" value="1"/>
</dbReference>
<dbReference type="InterPro" id="IPR000873">
    <property type="entry name" value="AMP-dep_synth/lig_dom"/>
</dbReference>
<dbReference type="Pfam" id="PF00975">
    <property type="entry name" value="Thioesterase"/>
    <property type="match status" value="1"/>
</dbReference>
<dbReference type="PROSITE" id="PS00455">
    <property type="entry name" value="AMP_BINDING"/>
    <property type="match status" value="1"/>
</dbReference>
<accession>A0ABQ7KH28</accession>
<dbReference type="Gene3D" id="3.40.50.150">
    <property type="entry name" value="Vaccinia Virus protein VP39"/>
    <property type="match status" value="1"/>
</dbReference>
<dbReference type="InterPro" id="IPR001031">
    <property type="entry name" value="Thioesterase"/>
</dbReference>
<dbReference type="SUPFAM" id="SSF53474">
    <property type="entry name" value="alpha/beta-Hydrolases"/>
    <property type="match status" value="1"/>
</dbReference>
<dbReference type="InterPro" id="IPR036736">
    <property type="entry name" value="ACP-like_sf"/>
</dbReference>
<dbReference type="Gene3D" id="3.30.300.30">
    <property type="match status" value="1"/>
</dbReference>
<dbReference type="Pfam" id="PF00501">
    <property type="entry name" value="AMP-binding"/>
    <property type="match status" value="2"/>
</dbReference>
<sequence length="1020" mass="112224">MPDAIALIEQGRQYSYRELDRESNRIAAFLLDSNVGAAPVAVLAERSFTLLTALLGILRAGAIYTPLNPAFPFRRQQMMLRLTATPILLCSRHHVHLAQAHLWEAPELATILCLDSDDLDRETEPRKLRMDEGLWDHIAETADDAISGGGWRSAITGEQLPEWVMQDYADNIRTKLALHLRPDSKVLEIGCGSGLTLFALAPLVGSYAATDLSSSMIGTAAASARQRGLDQIRFHHLAAHDLKNLGESEFNVIILNSVVQSFSGYSYLRQVIAEALALCANEAVVFLGHLWDASMREAYAATGAQAESDDALFVAREFLLDLQHEFPEIVKVEITPMAARTQNELTAYSFDCILHLRRQRCAAQPLGSRRRRRLDRRALAPYTNLPAVHASDPQGKAYIIFTSGSTGTPKGVVNSMRSLVNLCNWYIEFCTLAPGKRVYQVIASSFDASIKNYLAPIASGATIVTYPETPYDPELMLDILHREKINVLNPGVPSQFYPLVDLAAAGGYEQLSGLQVLALGGEKPDLGRLRNWLSSPACQLSNFANIYGPTECADIATAGAWRPEELLDTTTLPIGRPIYNNRCYILDSAGRGRMYRTGDLAWQREDGQIELMGRQDDEVKIRGHRMTLGEIETHLRTLPGVHDAAAVCRTVAAERQLLAFVTGNNIPDDSRLTILLANTLPTAMVPSRFIRISELPRSAHGKLDRTALSALPLNTTASTVAQTPTDPTERQVVQAWTRVLGERALTVDDNFFLVGGHSLALVMLQSILMQTFGYAPSLADLHRNCTVRGHAQLISTHATIPDEAIGRFLKEGLGQAIFCFPPITGLGWVFAPLAERIEHAQLFAFDFIAQPDRVTRYADTIVRIIAGKPVVICGYSAGGNLAHQVALELERRSLNVVRLVLIDSEPRCGEAGFSEVDTLDFTKNSITGPLVHTPETLARIEAYTRAHYQAYEHERIAAPIALVLSHSMRTDPSCAWAKFTDATVTSYIAVGHHNTVIGQENIEANALLLQHLLLDEPPRP</sequence>
<dbReference type="SUPFAM" id="SSF47336">
    <property type="entry name" value="ACP-like"/>
    <property type="match status" value="1"/>
</dbReference>
<comment type="caution">
    <text evidence="3">The sequence shown here is derived from an EMBL/GenBank/DDBJ whole genome shotgun (WGS) entry which is preliminary data.</text>
</comment>
<dbReference type="InterPro" id="IPR020845">
    <property type="entry name" value="AMP-binding_CS"/>
</dbReference>
<dbReference type="InterPro" id="IPR029063">
    <property type="entry name" value="SAM-dependent_MTases_sf"/>
</dbReference>
<dbReference type="InterPro" id="IPR042099">
    <property type="entry name" value="ANL_N_sf"/>
</dbReference>
<evidence type="ECO:0000313" key="4">
    <source>
        <dbReference type="Proteomes" id="UP001194696"/>
    </source>
</evidence>
<dbReference type="InterPro" id="IPR013217">
    <property type="entry name" value="Methyltransf_12"/>
</dbReference>
<gene>
    <name evidence="3" type="ORF">BGZ96_002972</name>
</gene>
<dbReference type="SUPFAM" id="SSF56801">
    <property type="entry name" value="Acetyl-CoA synthetase-like"/>
    <property type="match status" value="1"/>
</dbReference>
<dbReference type="Gene3D" id="1.10.287.490">
    <property type="entry name" value="Helix hairpin bin"/>
    <property type="match status" value="1"/>
</dbReference>
<dbReference type="Gene3D" id="1.10.1200.10">
    <property type="entry name" value="ACP-like"/>
    <property type="match status" value="1"/>
</dbReference>
<evidence type="ECO:0000313" key="3">
    <source>
        <dbReference type="EMBL" id="KAG0298078.1"/>
    </source>
</evidence>
<protein>
    <recommendedName>
        <fullName evidence="2">Carrier domain-containing protein</fullName>
    </recommendedName>
</protein>
<dbReference type="Gene3D" id="3.40.50.980">
    <property type="match status" value="2"/>
</dbReference>
<reference evidence="3 4" key="1">
    <citation type="journal article" date="2020" name="Fungal Divers.">
        <title>Resolving the Mortierellaceae phylogeny through synthesis of multi-gene phylogenetics and phylogenomics.</title>
        <authorList>
            <person name="Vandepol N."/>
            <person name="Liber J."/>
            <person name="Desiro A."/>
            <person name="Na H."/>
            <person name="Kennedy M."/>
            <person name="Barry K."/>
            <person name="Grigoriev I.V."/>
            <person name="Miller A.N."/>
            <person name="O'Donnell K."/>
            <person name="Stajich J.E."/>
            <person name="Bonito G."/>
        </authorList>
    </citation>
    <scope>NUCLEOTIDE SEQUENCE [LARGE SCALE GENOMIC DNA]</scope>
    <source>
        <strain evidence="3 4">AD045</strain>
    </source>
</reference>
<dbReference type="SUPFAM" id="SSF53335">
    <property type="entry name" value="S-adenosyl-L-methionine-dependent methyltransferases"/>
    <property type="match status" value="1"/>
</dbReference>
<dbReference type="InterPro" id="IPR009081">
    <property type="entry name" value="PP-bd_ACP"/>
</dbReference>
<evidence type="ECO:0000259" key="2">
    <source>
        <dbReference type="PROSITE" id="PS50075"/>
    </source>
</evidence>
<dbReference type="PROSITE" id="PS50075">
    <property type="entry name" value="CARRIER"/>
    <property type="match status" value="1"/>
</dbReference>